<evidence type="ECO:0000256" key="3">
    <source>
        <dbReference type="ARBA" id="ARBA00022692"/>
    </source>
</evidence>
<keyword evidence="9" id="KW-1185">Reference proteome</keyword>
<sequence length="430" mass="46372">MYITVVGIIMLVVFMTLILTKRTSALTALILVPIVFGFIAGYGTNTFVYAMKGIIGVGTTISMLVFAILYFGIMLCTGLFDPLGNIVQRFFKGDPFRVVLGTAILAALVSLDGDGTTTIMICCAMLMPVYAKLKINPVYLAIFIIMPNGVINLLPWGGPTARLMAVAKLDATVLLRGLLPLMVAGLLSSFAMAAYVGLKERKRLGIAADFVANDVECSSEESALRRPKYIWFNLVLTVLALVSIIALGIPGPLVFAIASSIALIVNYRNLKDESKVVSHNAQGIVNVVLMILGAGILMGVLSESGMATAMAERLISIIPESWGNMFNLLVAVISGPAVWILNNDAFYFGLYPVLAETATAYGFTATQVGLASLMGQALRGFSPVIPALYFLTTYVDVDFSEFQKKMIPFCLIMFALYIATGFLMNIYFLA</sequence>
<feature type="transmembrane region" description="Helical" evidence="6">
    <location>
        <begin position="138"/>
        <end position="158"/>
    </location>
</feature>
<evidence type="ECO:0000256" key="5">
    <source>
        <dbReference type="ARBA" id="ARBA00023136"/>
    </source>
</evidence>
<keyword evidence="2" id="KW-0813">Transport</keyword>
<keyword evidence="5 6" id="KW-0472">Membrane</keyword>
<keyword evidence="3 6" id="KW-0812">Transmembrane</keyword>
<evidence type="ECO:0000259" key="7">
    <source>
        <dbReference type="Pfam" id="PF03600"/>
    </source>
</evidence>
<feature type="transmembrane region" description="Helical" evidence="6">
    <location>
        <begin position="30"/>
        <end position="49"/>
    </location>
</feature>
<dbReference type="Proteomes" id="UP000719942">
    <property type="component" value="Unassembled WGS sequence"/>
</dbReference>
<dbReference type="EMBL" id="JAGFNZ010000003">
    <property type="protein sequence ID" value="MBW7573201.1"/>
    <property type="molecule type" value="Genomic_DNA"/>
</dbReference>
<evidence type="ECO:0000313" key="8">
    <source>
        <dbReference type="EMBL" id="MBW7573201.1"/>
    </source>
</evidence>
<comment type="subcellular location">
    <subcellularLocation>
        <location evidence="1">Membrane</location>
        <topology evidence="1">Multi-pass membrane protein</topology>
    </subcellularLocation>
</comment>
<name>A0ABS7DQ23_9FIRM</name>
<feature type="transmembrane region" description="Helical" evidence="6">
    <location>
        <begin position="230"/>
        <end position="263"/>
    </location>
</feature>
<proteinExistence type="predicted"/>
<dbReference type="Pfam" id="PF03600">
    <property type="entry name" value="CitMHS"/>
    <property type="match status" value="1"/>
</dbReference>
<feature type="transmembrane region" description="Helical" evidence="6">
    <location>
        <begin position="178"/>
        <end position="198"/>
    </location>
</feature>
<keyword evidence="4 6" id="KW-1133">Transmembrane helix</keyword>
<feature type="domain" description="Citrate transporter-like" evidence="7">
    <location>
        <begin position="15"/>
        <end position="374"/>
    </location>
</feature>
<evidence type="ECO:0000256" key="1">
    <source>
        <dbReference type="ARBA" id="ARBA00004141"/>
    </source>
</evidence>
<dbReference type="NCBIfam" id="TIGR00784">
    <property type="entry name" value="citMHS"/>
    <property type="match status" value="1"/>
</dbReference>
<comment type="caution">
    <text evidence="8">The sequence shown here is derived from an EMBL/GenBank/DDBJ whole genome shotgun (WGS) entry which is preliminary data.</text>
</comment>
<evidence type="ECO:0000256" key="2">
    <source>
        <dbReference type="ARBA" id="ARBA00022448"/>
    </source>
</evidence>
<dbReference type="InterPro" id="IPR014738">
    <property type="entry name" value="Citrate_transporter"/>
</dbReference>
<dbReference type="InterPro" id="IPR004680">
    <property type="entry name" value="Cit_transptr-like_dom"/>
</dbReference>
<feature type="transmembrane region" description="Helical" evidence="6">
    <location>
        <begin position="100"/>
        <end position="126"/>
    </location>
</feature>
<feature type="transmembrane region" description="Helical" evidence="6">
    <location>
        <begin position="283"/>
        <end position="301"/>
    </location>
</feature>
<protein>
    <submittedName>
        <fullName evidence="8">Citrate transporter</fullName>
    </submittedName>
</protein>
<feature type="transmembrane region" description="Helical" evidence="6">
    <location>
        <begin position="409"/>
        <end position="429"/>
    </location>
</feature>
<reference evidence="8 9" key="1">
    <citation type="submission" date="2021-03" db="EMBL/GenBank/DDBJ databases">
        <title>Caproiciproducens sp. nov. isolated from feces of cow.</title>
        <authorList>
            <person name="Choi J.-Y."/>
        </authorList>
    </citation>
    <scope>NUCLEOTIDE SEQUENCE [LARGE SCALE GENOMIC DNA]</scope>
    <source>
        <strain evidence="8 9">AGMB10547</strain>
    </source>
</reference>
<evidence type="ECO:0000256" key="6">
    <source>
        <dbReference type="SAM" id="Phobius"/>
    </source>
</evidence>
<evidence type="ECO:0000313" key="9">
    <source>
        <dbReference type="Proteomes" id="UP000719942"/>
    </source>
</evidence>
<feature type="transmembrane region" description="Helical" evidence="6">
    <location>
        <begin position="61"/>
        <end position="80"/>
    </location>
</feature>
<evidence type="ECO:0000256" key="4">
    <source>
        <dbReference type="ARBA" id="ARBA00022989"/>
    </source>
</evidence>
<organism evidence="8 9">
    <name type="scientific">Caproiciproducens faecalis</name>
    <dbReference type="NCBI Taxonomy" id="2820301"/>
    <lineage>
        <taxon>Bacteria</taxon>
        <taxon>Bacillati</taxon>
        <taxon>Bacillota</taxon>
        <taxon>Clostridia</taxon>
        <taxon>Eubacteriales</taxon>
        <taxon>Acutalibacteraceae</taxon>
        <taxon>Caproiciproducens</taxon>
    </lineage>
</organism>
<dbReference type="RefSeq" id="WP_219965591.1">
    <property type="nucleotide sequence ID" value="NZ_JAGFNZ010000003.1"/>
</dbReference>
<accession>A0ABS7DQ23</accession>
<gene>
    <name evidence="8" type="ORF">J5W02_10295</name>
</gene>
<feature type="transmembrane region" description="Helical" evidence="6">
    <location>
        <begin position="322"/>
        <end position="341"/>
    </location>
</feature>